<evidence type="ECO:0000313" key="3">
    <source>
        <dbReference type="Proteomes" id="UP001501772"/>
    </source>
</evidence>
<dbReference type="SUPFAM" id="SSF54427">
    <property type="entry name" value="NTF2-like"/>
    <property type="match status" value="1"/>
</dbReference>
<comment type="caution">
    <text evidence="2">The sequence shown here is derived from an EMBL/GenBank/DDBJ whole genome shotgun (WGS) entry which is preliminary data.</text>
</comment>
<proteinExistence type="predicted"/>
<feature type="signal peptide" evidence="1">
    <location>
        <begin position="1"/>
        <end position="20"/>
    </location>
</feature>
<evidence type="ECO:0000313" key="2">
    <source>
        <dbReference type="EMBL" id="GAA4204506.1"/>
    </source>
</evidence>
<accession>A0ABP8BED5</accession>
<sequence length="151" mass="16774">MKGLITFALFLSGFTTHVLAQNNEESAVKEAINHLFAGMKTGDSTLTRSAFATGAVMQTIVSKDGKVSVRTESVDDFVKLTGTPHKEVYDERIVFSKILIDGPLAAVWTDYKFYVGEKFSHCGVNSFQLVKGDKGWQIVYIIDTRRKDNCN</sequence>
<dbReference type="Gene3D" id="3.10.450.50">
    <property type="match status" value="1"/>
</dbReference>
<organism evidence="2 3">
    <name type="scientific">Pedobacter jeongneungensis</name>
    <dbReference type="NCBI Taxonomy" id="947309"/>
    <lineage>
        <taxon>Bacteria</taxon>
        <taxon>Pseudomonadati</taxon>
        <taxon>Bacteroidota</taxon>
        <taxon>Sphingobacteriia</taxon>
        <taxon>Sphingobacteriales</taxon>
        <taxon>Sphingobacteriaceae</taxon>
        <taxon>Pedobacter</taxon>
    </lineage>
</organism>
<dbReference type="Pfam" id="PF12893">
    <property type="entry name" value="Lumazine_bd_2"/>
    <property type="match status" value="1"/>
</dbReference>
<name>A0ABP8BED5_9SPHI</name>
<evidence type="ECO:0000256" key="1">
    <source>
        <dbReference type="SAM" id="SignalP"/>
    </source>
</evidence>
<feature type="chain" id="PRO_5046453602" evidence="1">
    <location>
        <begin position="21"/>
        <end position="151"/>
    </location>
</feature>
<dbReference type="EMBL" id="BAABBY010000005">
    <property type="protein sequence ID" value="GAA4204506.1"/>
    <property type="molecule type" value="Genomic_DNA"/>
</dbReference>
<keyword evidence="3" id="KW-1185">Reference proteome</keyword>
<keyword evidence="1" id="KW-0732">Signal</keyword>
<dbReference type="RefSeq" id="WP_344851552.1">
    <property type="nucleotide sequence ID" value="NZ_BAABBY010000005.1"/>
</dbReference>
<dbReference type="InterPro" id="IPR039437">
    <property type="entry name" value="FrzH/put_lumazine-bd"/>
</dbReference>
<dbReference type="InterPro" id="IPR032710">
    <property type="entry name" value="NTF2-like_dom_sf"/>
</dbReference>
<protein>
    <submittedName>
        <fullName evidence="2">Nuclear transport factor 2 family protein</fullName>
    </submittedName>
</protein>
<reference evidence="3" key="1">
    <citation type="journal article" date="2019" name="Int. J. Syst. Evol. Microbiol.">
        <title>The Global Catalogue of Microorganisms (GCM) 10K type strain sequencing project: providing services to taxonomists for standard genome sequencing and annotation.</title>
        <authorList>
            <consortium name="The Broad Institute Genomics Platform"/>
            <consortium name="The Broad Institute Genome Sequencing Center for Infectious Disease"/>
            <person name="Wu L."/>
            <person name="Ma J."/>
        </authorList>
    </citation>
    <scope>NUCLEOTIDE SEQUENCE [LARGE SCALE GENOMIC DNA]</scope>
    <source>
        <strain evidence="3">JCM 17626</strain>
    </source>
</reference>
<gene>
    <name evidence="2" type="ORF">GCM10022289_22540</name>
</gene>
<dbReference type="Proteomes" id="UP001501772">
    <property type="component" value="Unassembled WGS sequence"/>
</dbReference>